<reference evidence="2 3" key="1">
    <citation type="submission" date="2020-03" db="EMBL/GenBank/DDBJ databases">
        <title>Sequencing the genomes of 1000 actinobacteria strains.</title>
        <authorList>
            <person name="Klenk H.-P."/>
        </authorList>
    </citation>
    <scope>NUCLEOTIDE SEQUENCE [LARGE SCALE GENOMIC DNA]</scope>
    <source>
        <strain evidence="2 3">DSM 16403</strain>
    </source>
</reference>
<evidence type="ECO:0000313" key="3">
    <source>
        <dbReference type="Proteomes" id="UP000547458"/>
    </source>
</evidence>
<evidence type="ECO:0000313" key="2">
    <source>
        <dbReference type="EMBL" id="NJC24470.1"/>
    </source>
</evidence>
<organism evidence="2 3">
    <name type="scientific">Arthrobacter pigmenti</name>
    <dbReference type="NCBI Taxonomy" id="271432"/>
    <lineage>
        <taxon>Bacteria</taxon>
        <taxon>Bacillati</taxon>
        <taxon>Actinomycetota</taxon>
        <taxon>Actinomycetes</taxon>
        <taxon>Micrococcales</taxon>
        <taxon>Micrococcaceae</taxon>
        <taxon>Arthrobacter</taxon>
    </lineage>
</organism>
<dbReference type="Proteomes" id="UP000547458">
    <property type="component" value="Unassembled WGS sequence"/>
</dbReference>
<sequence>MTAPGILAKRKTPSLSLNVTPEAPTIENALVDGAFMNWHAGTPVTVGTGLQGNVCGLWRVVAHGADSVIASRHSVETGGILLTIDYQASPTLEVVYLRQLIPNILQFSGGTYTFTADIETDVEIGCDVYAQARYNVNDTNRVLVIDSDQSTLSVGRQRISVPFFVPVLNEDLYPIDFRNSLEFAVRFFGASNLQANVLVRDAIITPGTAIYGPYLEDQYEQLDRLAPYFESGNFQTGGLSESSGQKRFAVRYRTPKWRTFSAANIQVFDQAGTAGKISTYNAAGVRTDGVAYTVIGENYAGDDFRDGFTVVANGSTAAGASFRWTSTGF</sequence>
<keyword evidence="3" id="KW-1185">Reference proteome</keyword>
<name>A0A846RSF5_9MICC</name>
<dbReference type="RefSeq" id="WP_167995707.1">
    <property type="nucleotide sequence ID" value="NZ_JAATJL010000001.1"/>
</dbReference>
<evidence type="ECO:0000313" key="1">
    <source>
        <dbReference type="EMBL" id="NJC24462.1"/>
    </source>
</evidence>
<proteinExistence type="predicted"/>
<dbReference type="AlphaFoldDB" id="A0A846RSF5"/>
<gene>
    <name evidence="1" type="ORF">BJ994_003538</name>
    <name evidence="2" type="ORF">BJ994_003546</name>
</gene>
<accession>A0A846RSF5</accession>
<comment type="caution">
    <text evidence="2">The sequence shown here is derived from an EMBL/GenBank/DDBJ whole genome shotgun (WGS) entry which is preliminary data.</text>
</comment>
<dbReference type="EMBL" id="JAATJL010000001">
    <property type="protein sequence ID" value="NJC24470.1"/>
    <property type="molecule type" value="Genomic_DNA"/>
</dbReference>
<dbReference type="EMBL" id="JAATJL010000001">
    <property type="protein sequence ID" value="NJC24462.1"/>
    <property type="molecule type" value="Genomic_DNA"/>
</dbReference>
<protein>
    <submittedName>
        <fullName evidence="2">Uncharacterized protein</fullName>
    </submittedName>
</protein>